<keyword evidence="4" id="KW-0479">Metal-binding</keyword>
<dbReference type="EMBL" id="BNJJ01000013">
    <property type="protein sequence ID" value="GHO86609.1"/>
    <property type="molecule type" value="Genomic_DNA"/>
</dbReference>
<evidence type="ECO:0000256" key="1">
    <source>
        <dbReference type="ARBA" id="ARBA00004651"/>
    </source>
</evidence>
<protein>
    <submittedName>
        <fullName evidence="13">Uncharacterized protein</fullName>
    </submittedName>
</protein>
<reference evidence="13 14" key="1">
    <citation type="journal article" date="2021" name="Int. J. Syst. Evol. Microbiol.">
        <title>Reticulibacter mediterranei gen. nov., sp. nov., within the new family Reticulibacteraceae fam. nov., and Ktedonospora formicarum gen. nov., sp. nov., Ktedonobacter robiniae sp. nov., Dictyobacter formicarum sp. nov. and Dictyobacter arantiisoli sp. nov., belonging to the class Ktedonobacteria.</title>
        <authorList>
            <person name="Yabe S."/>
            <person name="Zheng Y."/>
            <person name="Wang C.M."/>
            <person name="Sakai Y."/>
            <person name="Abe K."/>
            <person name="Yokota A."/>
            <person name="Donadio S."/>
            <person name="Cavaletti L."/>
            <person name="Monciardini P."/>
        </authorList>
    </citation>
    <scope>NUCLEOTIDE SEQUENCE [LARGE SCALE GENOMIC DNA]</scope>
    <source>
        <strain evidence="13 14">SOSP1-9</strain>
    </source>
</reference>
<keyword evidence="2" id="KW-1003">Cell membrane</keyword>
<dbReference type="InterPro" id="IPR014755">
    <property type="entry name" value="Cu-Rt/internalin_Ig-like"/>
</dbReference>
<dbReference type="PANTHER" id="PTHR34820:SF4">
    <property type="entry name" value="INNER MEMBRANE PROTEIN YEBZ"/>
    <property type="match status" value="1"/>
</dbReference>
<feature type="transmembrane region" description="Helical" evidence="9">
    <location>
        <begin position="168"/>
        <end position="188"/>
    </location>
</feature>
<evidence type="ECO:0000256" key="4">
    <source>
        <dbReference type="ARBA" id="ARBA00022723"/>
    </source>
</evidence>
<comment type="subcellular location">
    <subcellularLocation>
        <location evidence="1">Cell membrane</location>
        <topology evidence="1">Multi-pass membrane protein</topology>
    </subcellularLocation>
</comment>
<dbReference type="Pfam" id="PF13115">
    <property type="entry name" value="YtkA"/>
    <property type="match status" value="1"/>
</dbReference>
<dbReference type="InterPro" id="IPR008457">
    <property type="entry name" value="Cu-R_CopD_dom"/>
</dbReference>
<evidence type="ECO:0000259" key="12">
    <source>
        <dbReference type="Pfam" id="PF13115"/>
    </source>
</evidence>
<evidence type="ECO:0000256" key="8">
    <source>
        <dbReference type="ARBA" id="ARBA00023136"/>
    </source>
</evidence>
<dbReference type="InterPro" id="IPR032694">
    <property type="entry name" value="CopC/D"/>
</dbReference>
<keyword evidence="5" id="KW-0732">Signal</keyword>
<feature type="transmembrane region" description="Helical" evidence="9">
    <location>
        <begin position="468"/>
        <end position="490"/>
    </location>
</feature>
<evidence type="ECO:0000313" key="13">
    <source>
        <dbReference type="EMBL" id="GHO86609.1"/>
    </source>
</evidence>
<feature type="transmembrane region" description="Helical" evidence="9">
    <location>
        <begin position="217"/>
        <end position="249"/>
    </location>
</feature>
<dbReference type="SUPFAM" id="SSF81296">
    <property type="entry name" value="E set domains"/>
    <property type="match status" value="1"/>
</dbReference>
<keyword evidence="14" id="KW-1185">Reference proteome</keyword>
<keyword evidence="8 9" id="KW-0472">Membrane</keyword>
<feature type="transmembrane region" description="Helical" evidence="9">
    <location>
        <begin position="369"/>
        <end position="392"/>
    </location>
</feature>
<dbReference type="Proteomes" id="UP000635565">
    <property type="component" value="Unassembled WGS sequence"/>
</dbReference>
<keyword evidence="3 9" id="KW-0812">Transmembrane</keyword>
<feature type="domain" description="Copper resistance protein D" evidence="11">
    <location>
        <begin position="373"/>
        <end position="487"/>
    </location>
</feature>
<evidence type="ECO:0000259" key="10">
    <source>
        <dbReference type="Pfam" id="PF04234"/>
    </source>
</evidence>
<keyword evidence="7" id="KW-0186">Copper</keyword>
<sequence length="612" mass="66906">MGTHSQLSSILVKRAGFICCIVCCLFFFGVPRDAHAMVSLAQYSHSNPAANAHLASGEPPVAVQVWFTERIEPKFSHVEVYNQQNKRIDRHDSNVSSDGASLRVSLLAGLPDGAYRVVYYNVSQADGHAVAGSFSFVVGGGTSPVHPAPNQSSNVNSDFNVWSVGIRWLNYLGLAGLVGGLLFWLLVWRPVIDALIEHVGPESRQVRQVMLLRSSDFLFWSWLVVSVGSIAFLFYQASIGSGAALWAIFANQALENVAFKSRFGVIWLFRLLFLLVAFLLWLIGRRIILERRYTLNELWGLLLLISIAIMCTTSLNSHAAGRQDLLFMIPSDVVHMLAASFLVGGLLMLGFIFPMALRQFKLGAADRTRVLVAIIPRFSLFAIISIVVLSITGTLEAGVQLKLFEQLWTSSYGQALLLKLGLFALLLALGVYQQLRIVPRISTSVSNQSGRMDAGSLATDKLQRRWQVVLRTEAVLGICLLVSVGILTSLSPAPVVSSPAPKAVVYQGTASGLQYTLTLDPARSGSNTIEIELKDHYGQPLHTTNTVIVRANMLDIDIGVQELTLQPVKGSPGRYRTTGANFGMAGNWELTLVIHHAGSNDIQKTFIIALGY</sequence>
<evidence type="ECO:0000259" key="11">
    <source>
        <dbReference type="Pfam" id="PF05425"/>
    </source>
</evidence>
<feature type="transmembrane region" description="Helical" evidence="9">
    <location>
        <begin position="12"/>
        <end position="30"/>
    </location>
</feature>
<feature type="domain" description="YtkA-like" evidence="12">
    <location>
        <begin position="511"/>
        <end position="592"/>
    </location>
</feature>
<comment type="caution">
    <text evidence="13">The sequence shown here is derived from an EMBL/GenBank/DDBJ whole genome shotgun (WGS) entry which is preliminary data.</text>
</comment>
<dbReference type="Gene3D" id="2.60.40.1220">
    <property type="match status" value="1"/>
</dbReference>
<organism evidence="13 14">
    <name type="scientific">Dictyobacter formicarum</name>
    <dbReference type="NCBI Taxonomy" id="2778368"/>
    <lineage>
        <taxon>Bacteria</taxon>
        <taxon>Bacillati</taxon>
        <taxon>Chloroflexota</taxon>
        <taxon>Ktedonobacteria</taxon>
        <taxon>Ktedonobacterales</taxon>
        <taxon>Dictyobacteraceae</taxon>
        <taxon>Dictyobacter</taxon>
    </lineage>
</organism>
<gene>
    <name evidence="13" type="ORF">KSZ_46150</name>
</gene>
<evidence type="ECO:0000256" key="3">
    <source>
        <dbReference type="ARBA" id="ARBA00022692"/>
    </source>
</evidence>
<feature type="transmembrane region" description="Helical" evidence="9">
    <location>
        <begin position="335"/>
        <end position="357"/>
    </location>
</feature>
<proteinExistence type="predicted"/>
<dbReference type="Pfam" id="PF04234">
    <property type="entry name" value="CopC"/>
    <property type="match status" value="1"/>
</dbReference>
<dbReference type="PANTHER" id="PTHR34820">
    <property type="entry name" value="INNER MEMBRANE PROTEIN YEBZ"/>
    <property type="match status" value="1"/>
</dbReference>
<accession>A0ABQ3VK74</accession>
<feature type="transmembrane region" description="Helical" evidence="9">
    <location>
        <begin position="412"/>
        <end position="432"/>
    </location>
</feature>
<feature type="transmembrane region" description="Helical" evidence="9">
    <location>
        <begin position="261"/>
        <end position="283"/>
    </location>
</feature>
<keyword evidence="6 9" id="KW-1133">Transmembrane helix</keyword>
<evidence type="ECO:0000256" key="9">
    <source>
        <dbReference type="SAM" id="Phobius"/>
    </source>
</evidence>
<dbReference type="InterPro" id="IPR032693">
    <property type="entry name" value="YtkA-like_dom"/>
</dbReference>
<evidence type="ECO:0000256" key="7">
    <source>
        <dbReference type="ARBA" id="ARBA00023008"/>
    </source>
</evidence>
<evidence type="ECO:0000256" key="2">
    <source>
        <dbReference type="ARBA" id="ARBA00022475"/>
    </source>
</evidence>
<dbReference type="InterPro" id="IPR014756">
    <property type="entry name" value="Ig_E-set"/>
</dbReference>
<name>A0ABQ3VK74_9CHLR</name>
<feature type="domain" description="CopC" evidence="10">
    <location>
        <begin position="43"/>
        <end position="138"/>
    </location>
</feature>
<evidence type="ECO:0000256" key="5">
    <source>
        <dbReference type="ARBA" id="ARBA00022729"/>
    </source>
</evidence>
<feature type="transmembrane region" description="Helical" evidence="9">
    <location>
        <begin position="295"/>
        <end position="315"/>
    </location>
</feature>
<evidence type="ECO:0000313" key="14">
    <source>
        <dbReference type="Proteomes" id="UP000635565"/>
    </source>
</evidence>
<evidence type="ECO:0000256" key="6">
    <source>
        <dbReference type="ARBA" id="ARBA00022989"/>
    </source>
</evidence>
<dbReference type="RefSeq" id="WP_201364232.1">
    <property type="nucleotide sequence ID" value="NZ_BNJJ01000013.1"/>
</dbReference>
<dbReference type="InterPro" id="IPR007348">
    <property type="entry name" value="CopC_dom"/>
</dbReference>
<dbReference type="Pfam" id="PF05425">
    <property type="entry name" value="CopD"/>
    <property type="match status" value="1"/>
</dbReference>